<feature type="transmembrane region" description="Helical" evidence="1">
    <location>
        <begin position="42"/>
        <end position="58"/>
    </location>
</feature>
<dbReference type="Proteomes" id="UP000077926">
    <property type="component" value="Chromosome"/>
</dbReference>
<organism evidence="3 4">
    <name type="scientific">Peribacillus muralis</name>
    <dbReference type="NCBI Taxonomy" id="264697"/>
    <lineage>
        <taxon>Bacteria</taxon>
        <taxon>Bacillati</taxon>
        <taxon>Bacillota</taxon>
        <taxon>Bacilli</taxon>
        <taxon>Bacillales</taxon>
        <taxon>Bacillaceae</taxon>
        <taxon>Peribacillus</taxon>
    </lineage>
</organism>
<dbReference type="GO" id="GO:0080120">
    <property type="term" value="P:CAAX-box protein maturation"/>
    <property type="evidence" value="ECO:0007669"/>
    <property type="project" value="UniProtKB-ARBA"/>
</dbReference>
<feature type="transmembrane region" description="Helical" evidence="1">
    <location>
        <begin position="12"/>
        <end position="30"/>
    </location>
</feature>
<keyword evidence="1" id="KW-1133">Transmembrane helix</keyword>
<name>A0A1B3XI59_9BACI</name>
<accession>A0A1B3XI59</accession>
<feature type="transmembrane region" description="Helical" evidence="1">
    <location>
        <begin position="124"/>
        <end position="144"/>
    </location>
</feature>
<feature type="transmembrane region" description="Helical" evidence="1">
    <location>
        <begin position="271"/>
        <end position="288"/>
    </location>
</feature>
<dbReference type="InterPro" id="IPR003675">
    <property type="entry name" value="Rce1/LyrA-like_dom"/>
</dbReference>
<dbReference type="PANTHER" id="PTHR43592:SF15">
    <property type="entry name" value="CAAX AMINO TERMINAL PROTEASE FAMILY PROTEIN"/>
    <property type="match status" value="1"/>
</dbReference>
<feature type="domain" description="CAAX prenyl protease 2/Lysostaphin resistance protein A-like" evidence="2">
    <location>
        <begin position="126"/>
        <end position="209"/>
    </location>
</feature>
<dbReference type="OrthoDB" id="371054at2"/>
<feature type="transmembrane region" description="Helical" evidence="1">
    <location>
        <begin position="156"/>
        <end position="173"/>
    </location>
</feature>
<evidence type="ECO:0000259" key="2">
    <source>
        <dbReference type="Pfam" id="PF02517"/>
    </source>
</evidence>
<dbReference type="Pfam" id="PF02517">
    <property type="entry name" value="Rce1-like"/>
    <property type="match status" value="1"/>
</dbReference>
<keyword evidence="1" id="KW-0812">Transmembrane</keyword>
<dbReference type="RefSeq" id="WP_064462157.1">
    <property type="nucleotide sequence ID" value="NZ_CP017080.1"/>
</dbReference>
<keyword evidence="4" id="KW-1185">Reference proteome</keyword>
<gene>
    <name evidence="3" type="ORF">ABE28_000910</name>
</gene>
<dbReference type="GO" id="GO:0004175">
    <property type="term" value="F:endopeptidase activity"/>
    <property type="evidence" value="ECO:0007669"/>
    <property type="project" value="UniProtKB-ARBA"/>
</dbReference>
<dbReference type="PANTHER" id="PTHR43592">
    <property type="entry name" value="CAAX AMINO TERMINAL PROTEASE"/>
    <property type="match status" value="1"/>
</dbReference>
<dbReference type="EMBL" id="CP017080">
    <property type="protein sequence ID" value="AOH52917.1"/>
    <property type="molecule type" value="Genomic_DNA"/>
</dbReference>
<dbReference type="KEGG" id="bmur:ABE28_000910"/>
<evidence type="ECO:0000313" key="4">
    <source>
        <dbReference type="Proteomes" id="UP000077926"/>
    </source>
</evidence>
<sequence length="292" mass="34007">MNTNIKQTHGLILFITILIMIIFPFSQLILQELSLQISKPSFFFISKLIIIYLLFVYLKKKNITLSSIRLKKVHIKYILLGILMGIIAHMLTMFFVRTQYYLLTGEWLAAEKIVDTLMESNENISFFSIIMIGFSVAISEEMLFRGILLKQYQKMNIKPAIILSALIFSLYHMTVGNLVFTFVIGISLSLVTIYTGSIVPAIFYHFLVNEIMRIIMHFPEKVTEPYFKVMVSPITTITGLILFLSITTYLFIKIRKNNSFQSEKVKFFDRYITLFFLMYVILLTLYIIKALK</sequence>
<dbReference type="AlphaFoldDB" id="A0A1B3XI59"/>
<evidence type="ECO:0000313" key="3">
    <source>
        <dbReference type="EMBL" id="AOH52917.1"/>
    </source>
</evidence>
<dbReference type="STRING" id="264697.ABE28_000910"/>
<feature type="transmembrane region" description="Helical" evidence="1">
    <location>
        <begin position="78"/>
        <end position="96"/>
    </location>
</feature>
<evidence type="ECO:0000256" key="1">
    <source>
        <dbReference type="SAM" id="Phobius"/>
    </source>
</evidence>
<feature type="transmembrane region" description="Helical" evidence="1">
    <location>
        <begin position="179"/>
        <end position="208"/>
    </location>
</feature>
<keyword evidence="1" id="KW-0472">Membrane</keyword>
<feature type="transmembrane region" description="Helical" evidence="1">
    <location>
        <begin position="229"/>
        <end position="251"/>
    </location>
</feature>
<reference evidence="3 4" key="1">
    <citation type="submission" date="2016-08" db="EMBL/GenBank/DDBJ databases">
        <title>Complete genome sequence of Bacillus muralis G25-68, a strain with toxicity to nematodes.</title>
        <authorList>
            <person name="Zheng Z."/>
        </authorList>
    </citation>
    <scope>NUCLEOTIDE SEQUENCE [LARGE SCALE GENOMIC DNA]</scope>
    <source>
        <strain evidence="3 4">G25-68</strain>
    </source>
</reference>
<proteinExistence type="predicted"/>
<protein>
    <recommendedName>
        <fullName evidence="2">CAAX prenyl protease 2/Lysostaphin resistance protein A-like domain-containing protein</fullName>
    </recommendedName>
</protein>